<keyword evidence="8 13" id="KW-0378">Hydrolase</keyword>
<organism evidence="13 14">
    <name type="scientific">Phaeodactylibacter luteus</name>
    <dbReference type="NCBI Taxonomy" id="1564516"/>
    <lineage>
        <taxon>Bacteria</taxon>
        <taxon>Pseudomonadati</taxon>
        <taxon>Bacteroidota</taxon>
        <taxon>Saprospiria</taxon>
        <taxon>Saprospirales</taxon>
        <taxon>Haliscomenobacteraceae</taxon>
        <taxon>Phaeodactylibacter</taxon>
    </lineage>
</organism>
<accession>A0A5C6RM11</accession>
<evidence type="ECO:0000256" key="4">
    <source>
        <dbReference type="ARBA" id="ARBA00022532"/>
    </source>
</evidence>
<dbReference type="NCBIfam" id="NF002804">
    <property type="entry name" value="PRK02946.1"/>
    <property type="match status" value="1"/>
</dbReference>
<comment type="caution">
    <text evidence="13">The sequence shown here is derived from an EMBL/GenBank/DDBJ whole genome shotgun (WGS) entry which is preliminary data.</text>
</comment>
<keyword evidence="4" id="KW-0816">Tricarboxylic acid cycle</keyword>
<reference evidence="13 14" key="1">
    <citation type="submission" date="2019-08" db="EMBL/GenBank/DDBJ databases">
        <title>Genome of Phaeodactylibacter luteus.</title>
        <authorList>
            <person name="Bowman J.P."/>
        </authorList>
    </citation>
    <scope>NUCLEOTIDE SEQUENCE [LARGE SCALE GENOMIC DNA]</scope>
    <source>
        <strain evidence="13 14">KCTC 42180</strain>
    </source>
</reference>
<evidence type="ECO:0000256" key="2">
    <source>
        <dbReference type="ARBA" id="ARBA00022490"/>
    </source>
</evidence>
<dbReference type="OrthoDB" id="5287793at2"/>
<evidence type="ECO:0000256" key="5">
    <source>
        <dbReference type="ARBA" id="ARBA00022679"/>
    </source>
</evidence>
<dbReference type="EMBL" id="VOOR01000021">
    <property type="protein sequence ID" value="TXB62949.1"/>
    <property type="molecule type" value="Genomic_DNA"/>
</dbReference>
<protein>
    <submittedName>
        <fullName evidence="13">Bifunctional isocitrate dehydrogenase kinase/phosphatase</fullName>
        <ecNumber evidence="13">2.7.11.5</ecNumber>
        <ecNumber evidence="13">3.1.3.-</ecNumber>
    </submittedName>
</protein>
<keyword evidence="7 13" id="KW-0418">Kinase</keyword>
<evidence type="ECO:0000256" key="10">
    <source>
        <dbReference type="ARBA" id="ARBA00022912"/>
    </source>
</evidence>
<evidence type="ECO:0000256" key="8">
    <source>
        <dbReference type="ARBA" id="ARBA00022801"/>
    </source>
</evidence>
<dbReference type="InterPro" id="IPR010452">
    <property type="entry name" value="Isocitrate_DH_AceK"/>
</dbReference>
<dbReference type="HAMAP" id="MF_00747">
    <property type="entry name" value="AceK"/>
    <property type="match status" value="1"/>
</dbReference>
<dbReference type="GO" id="GO:0004674">
    <property type="term" value="F:protein serine/threonine kinase activity"/>
    <property type="evidence" value="ECO:0007669"/>
    <property type="project" value="UniProtKB-KW"/>
</dbReference>
<dbReference type="GO" id="GO:0006097">
    <property type="term" value="P:glyoxylate cycle"/>
    <property type="evidence" value="ECO:0007669"/>
    <property type="project" value="UniProtKB-KW"/>
</dbReference>
<dbReference type="Pfam" id="PF20423">
    <property type="entry name" value="AceK_regulatory"/>
    <property type="match status" value="1"/>
</dbReference>
<dbReference type="GO" id="GO:0006006">
    <property type="term" value="P:glucose metabolic process"/>
    <property type="evidence" value="ECO:0007669"/>
    <property type="project" value="InterPro"/>
</dbReference>
<keyword evidence="5 13" id="KW-0808">Transferase</keyword>
<dbReference type="Proteomes" id="UP000321580">
    <property type="component" value="Unassembled WGS sequence"/>
</dbReference>
<feature type="domain" description="Isocitrate dehydrogenase kinase/phosphatase (AceK) regulatory" evidence="12">
    <location>
        <begin position="11"/>
        <end position="308"/>
    </location>
</feature>
<evidence type="ECO:0000256" key="6">
    <source>
        <dbReference type="ARBA" id="ARBA00022741"/>
    </source>
</evidence>
<dbReference type="GO" id="GO:0005737">
    <property type="term" value="C:cytoplasm"/>
    <property type="evidence" value="ECO:0007669"/>
    <property type="project" value="InterPro"/>
</dbReference>
<keyword evidence="6" id="KW-0547">Nucleotide-binding</keyword>
<name>A0A5C6RM11_9BACT</name>
<evidence type="ECO:0000256" key="3">
    <source>
        <dbReference type="ARBA" id="ARBA00022527"/>
    </source>
</evidence>
<dbReference type="InterPro" id="IPR046855">
    <property type="entry name" value="AceK_kinase"/>
</dbReference>
<dbReference type="PANTHER" id="PTHR39559">
    <property type="match status" value="1"/>
</dbReference>
<keyword evidence="14" id="KW-1185">Reference proteome</keyword>
<keyword evidence="2" id="KW-0963">Cytoplasm</keyword>
<dbReference type="PANTHER" id="PTHR39559:SF1">
    <property type="entry name" value="ISOCITRATE DEHYDROGENASE KINASE_PHOSPHATASE"/>
    <property type="match status" value="1"/>
</dbReference>
<dbReference type="GO" id="GO:0006099">
    <property type="term" value="P:tricarboxylic acid cycle"/>
    <property type="evidence" value="ECO:0007669"/>
    <property type="project" value="UniProtKB-KW"/>
</dbReference>
<evidence type="ECO:0000259" key="11">
    <source>
        <dbReference type="Pfam" id="PF06315"/>
    </source>
</evidence>
<keyword evidence="10" id="KW-0904">Protein phosphatase</keyword>
<gene>
    <name evidence="13" type="primary">aceK</name>
    <name evidence="13" type="ORF">FRY97_11450</name>
</gene>
<evidence type="ECO:0000313" key="14">
    <source>
        <dbReference type="Proteomes" id="UP000321580"/>
    </source>
</evidence>
<evidence type="ECO:0000256" key="9">
    <source>
        <dbReference type="ARBA" id="ARBA00022840"/>
    </source>
</evidence>
<evidence type="ECO:0000313" key="13">
    <source>
        <dbReference type="EMBL" id="TXB62949.1"/>
    </source>
</evidence>
<proteinExistence type="inferred from homology"/>
<keyword evidence="3" id="KW-0723">Serine/threonine-protein kinase</keyword>
<feature type="domain" description="Isocitrate dehydrogenase kinase/phosphatase (AceK) kinase" evidence="11">
    <location>
        <begin position="310"/>
        <end position="565"/>
    </location>
</feature>
<dbReference type="InterPro" id="IPR046854">
    <property type="entry name" value="AceK_regulatory"/>
</dbReference>
<dbReference type="PIRSF" id="PIRSF000719">
    <property type="entry name" value="AceK"/>
    <property type="match status" value="1"/>
</dbReference>
<dbReference type="GO" id="GO:0004721">
    <property type="term" value="F:phosphoprotein phosphatase activity"/>
    <property type="evidence" value="ECO:0007669"/>
    <property type="project" value="UniProtKB-KW"/>
</dbReference>
<dbReference type="RefSeq" id="WP_147167669.1">
    <property type="nucleotide sequence ID" value="NZ_VOOR01000021.1"/>
</dbReference>
<keyword evidence="1" id="KW-0329">Glyoxylate bypass</keyword>
<evidence type="ECO:0000259" key="12">
    <source>
        <dbReference type="Pfam" id="PF20423"/>
    </source>
</evidence>
<dbReference type="EC" id="2.7.11.5" evidence="13"/>
<dbReference type="GO" id="GO:0008772">
    <property type="term" value="F:[isocitrate dehydrogenase (NADP+)] kinase activity"/>
    <property type="evidence" value="ECO:0007669"/>
    <property type="project" value="UniProtKB-EC"/>
</dbReference>
<evidence type="ECO:0000256" key="7">
    <source>
        <dbReference type="ARBA" id="ARBA00022777"/>
    </source>
</evidence>
<dbReference type="EC" id="3.1.3.-" evidence="13"/>
<keyword evidence="9" id="KW-0067">ATP-binding</keyword>
<dbReference type="AlphaFoldDB" id="A0A5C6RM11"/>
<evidence type="ECO:0000256" key="1">
    <source>
        <dbReference type="ARBA" id="ARBA00022435"/>
    </source>
</evidence>
<dbReference type="GO" id="GO:0005524">
    <property type="term" value="F:ATP binding"/>
    <property type="evidence" value="ECO:0007669"/>
    <property type="project" value="UniProtKB-KW"/>
</dbReference>
<dbReference type="Pfam" id="PF06315">
    <property type="entry name" value="AceK_kinase"/>
    <property type="match status" value="1"/>
</dbReference>
<dbReference type="GO" id="GO:0016208">
    <property type="term" value="F:AMP binding"/>
    <property type="evidence" value="ECO:0007669"/>
    <property type="project" value="TreeGrafter"/>
</dbReference>
<sequence length="580" mass="69340">MFEKLIPYDTAHLILRGYQNYYYVYKRITKRAQIRFERRDWRGTQADARERLTLYRDQVAHTTKEVTGLLGGLHKDDYTWKKIKQYYLEEVANFNTRNIAETFFNSVFRHSHRGLSVDRDLMFVLATGTYREFRSTVPIFQTFFLVEPLEHIFRQVFSYFIFDAPWEDMERDIRFICDTLREKLPDRELPRHARIELLNSVFYRNKGAYIVGRLQLEDRTYPFILPLLHQEGGIFVDALLLDYNDVSSIFSYNRSYFLVDVDIVSETVDFLKSILPTKSLGELYNSIGFEKHGKTVLYRDYLRHMERTLDKFDHAPGIKGMVMAVFTLPSYNMVFKVIKDKFAAPKQVTEQEVREKYELVFFHDRVGRMADSHMFENFIFERKRFSDELLRDLLEDAPSKVRIVGDTVEIRHLYIEKKMIPLNLYLEEATPEEAEEVINDYGKAIKQLAAVNIFPGDMLLKNFGVTRLKRVVFYDYDEIGFLTDYKFRRIPEPRDYEDEWAAEPYYSVGPDDIFPEEFPKFLIGRQDIRSIFHRLHGNLYDVKFWIDTQKRLRAGDLFDVYPYRQRLRFAKKYRHQHPGP</sequence>